<dbReference type="PROSITE" id="PS50262">
    <property type="entry name" value="G_PROTEIN_RECEP_F1_2"/>
    <property type="match status" value="1"/>
</dbReference>
<feature type="transmembrane region" description="Helical" evidence="9">
    <location>
        <begin position="7"/>
        <end position="33"/>
    </location>
</feature>
<keyword evidence="2 8" id="KW-0812">Transmembrane</keyword>
<dbReference type="PANTHER" id="PTHR45695:SF9">
    <property type="entry name" value="LEUCOKININ RECEPTOR"/>
    <property type="match status" value="1"/>
</dbReference>
<accession>A0A9W9YK17</accession>
<dbReference type="SMART" id="SM01381">
    <property type="entry name" value="7TM_GPCR_Srsx"/>
    <property type="match status" value="1"/>
</dbReference>
<dbReference type="PRINTS" id="PR00237">
    <property type="entry name" value="GPCRRHODOPSN"/>
</dbReference>
<comment type="subcellular location">
    <subcellularLocation>
        <location evidence="1">Membrane</location>
        <topology evidence="1">Multi-pass membrane protein</topology>
    </subcellularLocation>
</comment>
<dbReference type="Pfam" id="PF00001">
    <property type="entry name" value="7tm_1"/>
    <property type="match status" value="1"/>
</dbReference>
<evidence type="ECO:0000256" key="3">
    <source>
        <dbReference type="ARBA" id="ARBA00022989"/>
    </source>
</evidence>
<comment type="similarity">
    <text evidence="8">Belongs to the G-protein coupled receptor 1 family.</text>
</comment>
<dbReference type="GO" id="GO:0005886">
    <property type="term" value="C:plasma membrane"/>
    <property type="evidence" value="ECO:0007669"/>
    <property type="project" value="TreeGrafter"/>
</dbReference>
<evidence type="ECO:0000256" key="7">
    <source>
        <dbReference type="ARBA" id="ARBA00023224"/>
    </source>
</evidence>
<keyword evidence="7 8" id="KW-0807">Transducer</keyword>
<keyword evidence="6 8" id="KW-0675">Receptor</keyword>
<feature type="transmembrane region" description="Helical" evidence="9">
    <location>
        <begin position="39"/>
        <end position="59"/>
    </location>
</feature>
<sequence length="331" mass="37754">MERNSKWWIEVAVIIIVFVIGFIGNIFVLIIVHKKNATKTIHGIFVTCLAIADLVLLCFDSPVSMLDKFNITSEAFNCRVHLTVVTTGYNAGLFTITSMAVHRCHIVTHPWRPKLKRRGAIIWVSLILLAAFILVIPLIVVLKLTKNGCEEVWPTLGQRQAYTASLMTVQYIVPLLITATCYIRIWLFLKRRPVLPRNSGLTSAPGEENTRESIAILKTVAVIVLLFLVLLLPTQVAWMLFDFRNISSDELWFAAEILTRLHSCLNPVVYGVMNKQYRRSYVTFLSRMFCCGRSASFDLTPPQNISSCERSRQILEDTRNRMESRVIEEHL</sequence>
<dbReference type="AlphaFoldDB" id="A0A9W9YK17"/>
<keyword evidence="3 9" id="KW-1133">Transmembrane helix</keyword>
<evidence type="ECO:0000313" key="12">
    <source>
        <dbReference type="Proteomes" id="UP001163046"/>
    </source>
</evidence>
<keyword evidence="12" id="KW-1185">Reference proteome</keyword>
<evidence type="ECO:0000259" key="10">
    <source>
        <dbReference type="PROSITE" id="PS50262"/>
    </source>
</evidence>
<comment type="caution">
    <text evidence="11">The sequence shown here is derived from an EMBL/GenBank/DDBJ whole genome shotgun (WGS) entry which is preliminary data.</text>
</comment>
<feature type="transmembrane region" description="Helical" evidence="9">
    <location>
        <begin position="220"/>
        <end position="241"/>
    </location>
</feature>
<dbReference type="InterPro" id="IPR000276">
    <property type="entry name" value="GPCR_Rhodpsn"/>
</dbReference>
<keyword evidence="4 8" id="KW-0297">G-protein coupled receptor</keyword>
<dbReference type="OrthoDB" id="8935849at2759"/>
<evidence type="ECO:0000256" key="6">
    <source>
        <dbReference type="ARBA" id="ARBA00023170"/>
    </source>
</evidence>
<reference evidence="11" key="1">
    <citation type="submission" date="2023-01" db="EMBL/GenBank/DDBJ databases">
        <title>Genome assembly of the deep-sea coral Lophelia pertusa.</title>
        <authorList>
            <person name="Herrera S."/>
            <person name="Cordes E."/>
        </authorList>
    </citation>
    <scope>NUCLEOTIDE SEQUENCE</scope>
    <source>
        <strain evidence="11">USNM1676648</strain>
        <tissue evidence="11">Polyp</tissue>
    </source>
</reference>
<feature type="transmembrane region" description="Helical" evidence="9">
    <location>
        <begin position="162"/>
        <end position="187"/>
    </location>
</feature>
<evidence type="ECO:0000256" key="1">
    <source>
        <dbReference type="ARBA" id="ARBA00004141"/>
    </source>
</evidence>
<feature type="domain" description="G-protein coupled receptors family 1 profile" evidence="10">
    <location>
        <begin position="24"/>
        <end position="270"/>
    </location>
</feature>
<proteinExistence type="inferred from homology"/>
<dbReference type="Proteomes" id="UP001163046">
    <property type="component" value="Unassembled WGS sequence"/>
</dbReference>
<evidence type="ECO:0000256" key="5">
    <source>
        <dbReference type="ARBA" id="ARBA00023136"/>
    </source>
</evidence>
<dbReference type="Gene3D" id="1.20.1070.10">
    <property type="entry name" value="Rhodopsin 7-helix transmembrane proteins"/>
    <property type="match status" value="1"/>
</dbReference>
<dbReference type="SUPFAM" id="SSF81321">
    <property type="entry name" value="Family A G protein-coupled receptor-like"/>
    <property type="match status" value="1"/>
</dbReference>
<gene>
    <name evidence="11" type="ORF">OS493_003176</name>
</gene>
<evidence type="ECO:0000256" key="2">
    <source>
        <dbReference type="ARBA" id="ARBA00022692"/>
    </source>
</evidence>
<evidence type="ECO:0000313" key="11">
    <source>
        <dbReference type="EMBL" id="KAJ7340428.1"/>
    </source>
</evidence>
<evidence type="ECO:0000256" key="9">
    <source>
        <dbReference type="SAM" id="Phobius"/>
    </source>
</evidence>
<protein>
    <recommendedName>
        <fullName evidence="10">G-protein coupled receptors family 1 profile domain-containing protein</fullName>
    </recommendedName>
</protein>
<keyword evidence="5 9" id="KW-0472">Membrane</keyword>
<evidence type="ECO:0000256" key="4">
    <source>
        <dbReference type="ARBA" id="ARBA00023040"/>
    </source>
</evidence>
<dbReference type="PROSITE" id="PS00237">
    <property type="entry name" value="G_PROTEIN_RECEP_F1_1"/>
    <property type="match status" value="1"/>
</dbReference>
<name>A0A9W9YK17_9CNID</name>
<dbReference type="PANTHER" id="PTHR45695">
    <property type="entry name" value="LEUCOKININ RECEPTOR-RELATED"/>
    <property type="match status" value="1"/>
</dbReference>
<dbReference type="EMBL" id="MU827778">
    <property type="protein sequence ID" value="KAJ7340428.1"/>
    <property type="molecule type" value="Genomic_DNA"/>
</dbReference>
<dbReference type="GO" id="GO:0004930">
    <property type="term" value="F:G protein-coupled receptor activity"/>
    <property type="evidence" value="ECO:0007669"/>
    <property type="project" value="UniProtKB-KW"/>
</dbReference>
<feature type="transmembrane region" description="Helical" evidence="9">
    <location>
        <begin position="120"/>
        <end position="142"/>
    </location>
</feature>
<dbReference type="InterPro" id="IPR017452">
    <property type="entry name" value="GPCR_Rhodpsn_7TM"/>
</dbReference>
<evidence type="ECO:0000256" key="8">
    <source>
        <dbReference type="RuleBase" id="RU000688"/>
    </source>
</evidence>
<organism evidence="11 12">
    <name type="scientific">Desmophyllum pertusum</name>
    <dbReference type="NCBI Taxonomy" id="174260"/>
    <lineage>
        <taxon>Eukaryota</taxon>
        <taxon>Metazoa</taxon>
        <taxon>Cnidaria</taxon>
        <taxon>Anthozoa</taxon>
        <taxon>Hexacorallia</taxon>
        <taxon>Scleractinia</taxon>
        <taxon>Caryophylliina</taxon>
        <taxon>Caryophylliidae</taxon>
        <taxon>Desmophyllum</taxon>
    </lineage>
</organism>